<dbReference type="GO" id="GO:0005524">
    <property type="term" value="F:ATP binding"/>
    <property type="evidence" value="ECO:0007669"/>
    <property type="project" value="UniProtKB-KW"/>
</dbReference>
<dbReference type="GO" id="GO:0016301">
    <property type="term" value="F:kinase activity"/>
    <property type="evidence" value="ECO:0007669"/>
    <property type="project" value="UniProtKB-KW"/>
</dbReference>
<accession>A0A510HG31</accession>
<dbReference type="EMBL" id="AP019791">
    <property type="protein sequence ID" value="BBL78910.1"/>
    <property type="molecule type" value="Genomic_DNA"/>
</dbReference>
<dbReference type="InterPro" id="IPR047795">
    <property type="entry name" value="Put_SteA-like"/>
</dbReference>
<evidence type="ECO:0000313" key="6">
    <source>
        <dbReference type="EMBL" id="BBL78910.1"/>
    </source>
</evidence>
<dbReference type="GO" id="GO:0009229">
    <property type="term" value="P:thiamine diphosphate biosynthetic process"/>
    <property type="evidence" value="ECO:0007669"/>
    <property type="project" value="InterPro"/>
</dbReference>
<evidence type="ECO:0000313" key="7">
    <source>
        <dbReference type="Proteomes" id="UP000318065"/>
    </source>
</evidence>
<protein>
    <submittedName>
        <fullName evidence="6">Thiamin pyrophosphokinase</fullName>
    </submittedName>
</protein>
<evidence type="ECO:0000256" key="1">
    <source>
        <dbReference type="ARBA" id="ARBA00022679"/>
    </source>
</evidence>
<evidence type="ECO:0000256" key="2">
    <source>
        <dbReference type="ARBA" id="ARBA00022741"/>
    </source>
</evidence>
<organism evidence="6 7">
    <name type="scientific">Rubrobacter xylanophilus</name>
    <dbReference type="NCBI Taxonomy" id="49319"/>
    <lineage>
        <taxon>Bacteria</taxon>
        <taxon>Bacillati</taxon>
        <taxon>Actinomycetota</taxon>
        <taxon>Rubrobacteria</taxon>
        <taxon>Rubrobacterales</taxon>
        <taxon>Rubrobacteraceae</taxon>
        <taxon>Rubrobacter</taxon>
    </lineage>
</organism>
<keyword evidence="3 6" id="KW-0418">Kinase</keyword>
<dbReference type="SUPFAM" id="SSF63999">
    <property type="entry name" value="Thiamin pyrophosphokinase, catalytic domain"/>
    <property type="match status" value="1"/>
</dbReference>
<dbReference type="Pfam" id="PF12555">
    <property type="entry name" value="SteA-like_C"/>
    <property type="match status" value="1"/>
</dbReference>
<keyword evidence="2" id="KW-0547">Nucleotide-binding</keyword>
<dbReference type="OrthoDB" id="5169996at2"/>
<reference evidence="6" key="1">
    <citation type="journal article" date="2019" name="Microbiol. Resour. Announc.">
        <title>Complete Genome Sequence of Rubrobacter xylanophilus Strain AA3-22, Isolated from Arima Onsen in Japan.</title>
        <authorList>
            <person name="Tomariguchi N."/>
            <person name="Miyazaki K."/>
        </authorList>
    </citation>
    <scope>NUCLEOTIDE SEQUENCE [LARGE SCALE GENOMIC DNA]</scope>
    <source>
        <strain evidence="6">AA3-22</strain>
    </source>
</reference>
<sequence>MKGFHHWGAGEPLGGVRISGLAVPGRKTKRILARLGPGTIPIIDHENLDRLTAEALVESGVPAVVNAAPSATGSYPSQGAFILARAGVYILDGVGRKVFERVEEGDEVELRGDALYRGGHLVAAGEHLDLETAERRLRESRAAVGAALERFARNTVAFMREEQDLLFSSLPVPEEVAREIRGRHVLVVVRGYDYRQDLLALRPYLRDLKPYIVAVDGGADALLEAGWRPDLVFGDMDSVSERGLLASRRILVHAYPDGRCPGAERVRNLGVGRFDTLPAPGLSEDVAILLADQCGAELIVAVGTHVGLVEFLDKGRQGASSTFLTRLKVGPRLVDAKGVSKLYPARVSAAQLAALAAAGLFAASAVVYSSDRVADIFSLLAVKLRLLLGI</sequence>
<name>A0A510HG31_9ACTN</name>
<dbReference type="InterPro" id="IPR022215">
    <property type="entry name" value="SteA-like_C"/>
</dbReference>
<keyword evidence="4" id="KW-0067">ATP-binding</keyword>
<evidence type="ECO:0000256" key="4">
    <source>
        <dbReference type="ARBA" id="ARBA00022840"/>
    </source>
</evidence>
<proteinExistence type="predicted"/>
<dbReference type="AlphaFoldDB" id="A0A510HG31"/>
<dbReference type="RefSeq" id="WP_143527000.1">
    <property type="nucleotide sequence ID" value="NZ_AP019791.1"/>
</dbReference>
<evidence type="ECO:0000259" key="5">
    <source>
        <dbReference type="Pfam" id="PF12555"/>
    </source>
</evidence>
<dbReference type="GO" id="GO:0004788">
    <property type="term" value="F:thiamine diphosphokinase activity"/>
    <property type="evidence" value="ECO:0007669"/>
    <property type="project" value="InterPro"/>
</dbReference>
<dbReference type="NCBIfam" id="NF040608">
    <property type="entry name" value="division_SteA"/>
    <property type="match status" value="1"/>
</dbReference>
<dbReference type="Gene3D" id="3.40.50.10240">
    <property type="entry name" value="Thiamin pyrophosphokinase, catalytic domain"/>
    <property type="match status" value="1"/>
</dbReference>
<gene>
    <name evidence="6" type="ORF">RxyAA322_07640</name>
</gene>
<keyword evidence="7" id="KW-1185">Reference proteome</keyword>
<feature type="domain" description="SteA-like C-terminal" evidence="5">
    <location>
        <begin position="337"/>
        <end position="388"/>
    </location>
</feature>
<keyword evidence="1" id="KW-0808">Transferase</keyword>
<evidence type="ECO:0000256" key="3">
    <source>
        <dbReference type="ARBA" id="ARBA00022777"/>
    </source>
</evidence>
<dbReference type="Proteomes" id="UP000318065">
    <property type="component" value="Chromosome"/>
</dbReference>
<dbReference type="InterPro" id="IPR036759">
    <property type="entry name" value="TPK_catalytic_sf"/>
</dbReference>